<dbReference type="EMBL" id="CM037029">
    <property type="protein sequence ID" value="KAH7653259.1"/>
    <property type="molecule type" value="Genomic_DNA"/>
</dbReference>
<protein>
    <submittedName>
        <fullName evidence="1">Plant non-specific lipid-transfer protein/Par allergen protein</fullName>
    </submittedName>
</protein>
<evidence type="ECO:0000313" key="1">
    <source>
        <dbReference type="EMBL" id="KAH7653259.1"/>
    </source>
</evidence>
<comment type="caution">
    <text evidence="1">The sequence shown here is derived from an EMBL/GenBank/DDBJ whole genome shotgun (WGS) entry which is preliminary data.</text>
</comment>
<evidence type="ECO:0000313" key="2">
    <source>
        <dbReference type="Proteomes" id="UP000827976"/>
    </source>
</evidence>
<reference evidence="2" key="1">
    <citation type="journal article" date="2022" name="Nat. Commun.">
        <title>Chromosome evolution and the genetic basis of agronomically important traits in greater yam.</title>
        <authorList>
            <person name="Bredeson J.V."/>
            <person name="Lyons J.B."/>
            <person name="Oniyinde I.O."/>
            <person name="Okereke N.R."/>
            <person name="Kolade O."/>
            <person name="Nnabue I."/>
            <person name="Nwadili C.O."/>
            <person name="Hribova E."/>
            <person name="Parker M."/>
            <person name="Nwogha J."/>
            <person name="Shu S."/>
            <person name="Carlson J."/>
            <person name="Kariba R."/>
            <person name="Muthemba S."/>
            <person name="Knop K."/>
            <person name="Barton G.J."/>
            <person name="Sherwood A.V."/>
            <person name="Lopez-Montes A."/>
            <person name="Asiedu R."/>
            <person name="Jamnadass R."/>
            <person name="Muchugi A."/>
            <person name="Goodstein D."/>
            <person name="Egesi C.N."/>
            <person name="Featherston J."/>
            <person name="Asfaw A."/>
            <person name="Simpson G.G."/>
            <person name="Dolezel J."/>
            <person name="Hendre P.S."/>
            <person name="Van Deynze A."/>
            <person name="Kumar P.L."/>
            <person name="Obidiegwu J.E."/>
            <person name="Bhattacharjee R."/>
            <person name="Rokhsar D.S."/>
        </authorList>
    </citation>
    <scope>NUCLEOTIDE SEQUENCE [LARGE SCALE GENOMIC DNA]</scope>
    <source>
        <strain evidence="2">cv. TDa95/00328</strain>
    </source>
</reference>
<gene>
    <name evidence="1" type="ORF">IHE45_19G069800</name>
</gene>
<keyword evidence="2" id="KW-1185">Reference proteome</keyword>
<name>A0ACB7TYX7_DIOAL</name>
<organism evidence="1 2">
    <name type="scientific">Dioscorea alata</name>
    <name type="common">Purple yam</name>
    <dbReference type="NCBI Taxonomy" id="55571"/>
    <lineage>
        <taxon>Eukaryota</taxon>
        <taxon>Viridiplantae</taxon>
        <taxon>Streptophyta</taxon>
        <taxon>Embryophyta</taxon>
        <taxon>Tracheophyta</taxon>
        <taxon>Spermatophyta</taxon>
        <taxon>Magnoliopsida</taxon>
        <taxon>Liliopsida</taxon>
        <taxon>Dioscoreales</taxon>
        <taxon>Dioscoreaceae</taxon>
        <taxon>Dioscorea</taxon>
    </lineage>
</organism>
<sequence length="178" mass="18441">MAPRLMQILLIFAFVWMFSSSNMETMAQTSSNSCTSELANLLPCLNYITANGSKDSKPSSSCCTPLASVVQSQPLCLCLLLNGTFSSSSLTINQSRALELPGACNVNTPSTSLCHTSGGPSSSPNSPSTPTTPSGGGSNSVIPSGTGSSNGSWIQAPLTLMISIILIVSYSTQSMNFL</sequence>
<accession>A0ACB7TYX7</accession>
<dbReference type="Proteomes" id="UP000827976">
    <property type="component" value="Chromosome 19"/>
</dbReference>
<proteinExistence type="predicted"/>